<proteinExistence type="inferred from homology"/>
<dbReference type="Pfam" id="PF00933">
    <property type="entry name" value="Glyco_hydro_3"/>
    <property type="match status" value="1"/>
</dbReference>
<keyword evidence="5" id="KW-0326">Glycosidase</keyword>
<reference evidence="7" key="2">
    <citation type="submission" date="2023-12" db="EMBL/GenBank/DDBJ databases">
        <authorList>
            <person name="Sun Q."/>
            <person name="Inoue M."/>
        </authorList>
    </citation>
    <scope>NUCLEOTIDE SEQUENCE</scope>
    <source>
        <strain evidence="7">JCM 17590</strain>
    </source>
</reference>
<comment type="catalytic activity">
    <reaction evidence="1">
        <text>Hydrolysis of terminal non-reducing N-acetyl-D-hexosamine residues in N-acetyl-beta-D-hexosaminides.</text>
        <dbReference type="EC" id="3.2.1.52"/>
    </reaction>
</comment>
<protein>
    <recommendedName>
        <fullName evidence="3">beta-N-acetylhexosaminidase</fullName>
        <ecNumber evidence="3">3.2.1.52</ecNumber>
    </recommendedName>
</protein>
<organism evidence="7 8">
    <name type="scientific">Gryllotalpicola daejeonensis</name>
    <dbReference type="NCBI Taxonomy" id="993087"/>
    <lineage>
        <taxon>Bacteria</taxon>
        <taxon>Bacillati</taxon>
        <taxon>Actinomycetota</taxon>
        <taxon>Actinomycetes</taxon>
        <taxon>Micrococcales</taxon>
        <taxon>Microbacteriaceae</taxon>
        <taxon>Gryllotalpicola</taxon>
    </lineage>
</organism>
<keyword evidence="4 7" id="KW-0378">Hydrolase</keyword>
<dbReference type="InterPro" id="IPR050226">
    <property type="entry name" value="NagZ_Beta-hexosaminidase"/>
</dbReference>
<evidence type="ECO:0000256" key="3">
    <source>
        <dbReference type="ARBA" id="ARBA00012663"/>
    </source>
</evidence>
<name>A0ABP7ZF36_9MICO</name>
<evidence type="ECO:0000256" key="1">
    <source>
        <dbReference type="ARBA" id="ARBA00001231"/>
    </source>
</evidence>
<dbReference type="EMBL" id="BAABBV010000001">
    <property type="protein sequence ID" value="GAA4155801.1"/>
    <property type="molecule type" value="Genomic_DNA"/>
</dbReference>
<reference evidence="7" key="1">
    <citation type="journal article" date="2014" name="Int. J. Syst. Evol. Microbiol.">
        <title>Complete genome of a new Firmicutes species belonging to the dominant human colonic microbiota ('Ruminococcus bicirculans') reveals two chromosomes and a selective capacity to utilize plant glucans.</title>
        <authorList>
            <consortium name="NISC Comparative Sequencing Program"/>
            <person name="Wegmann U."/>
            <person name="Louis P."/>
            <person name="Goesmann A."/>
            <person name="Henrissat B."/>
            <person name="Duncan S.H."/>
            <person name="Flint H.J."/>
        </authorList>
    </citation>
    <scope>NUCLEOTIDE SEQUENCE</scope>
    <source>
        <strain evidence="7">JCM 17590</strain>
    </source>
</reference>
<dbReference type="Gene3D" id="3.20.20.300">
    <property type="entry name" value="Glycoside hydrolase, family 3, N-terminal domain"/>
    <property type="match status" value="1"/>
</dbReference>
<dbReference type="InterPro" id="IPR019800">
    <property type="entry name" value="Glyco_hydro_3_AS"/>
</dbReference>
<dbReference type="PROSITE" id="PS00775">
    <property type="entry name" value="GLYCOSYL_HYDROL_F3"/>
    <property type="match status" value="1"/>
</dbReference>
<dbReference type="PANTHER" id="PTHR30480">
    <property type="entry name" value="BETA-HEXOSAMINIDASE-RELATED"/>
    <property type="match status" value="1"/>
</dbReference>
<comment type="similarity">
    <text evidence="2">Belongs to the glycosyl hydrolase 3 family.</text>
</comment>
<accession>A0ABP7ZF36</accession>
<evidence type="ECO:0000256" key="5">
    <source>
        <dbReference type="ARBA" id="ARBA00023295"/>
    </source>
</evidence>
<dbReference type="InterPro" id="IPR001764">
    <property type="entry name" value="Glyco_hydro_3_N"/>
</dbReference>
<dbReference type="EC" id="3.2.1.52" evidence="3"/>
<dbReference type="InterPro" id="IPR017853">
    <property type="entry name" value="GH"/>
</dbReference>
<evidence type="ECO:0000313" key="7">
    <source>
        <dbReference type="EMBL" id="GAA4155801.1"/>
    </source>
</evidence>
<dbReference type="GO" id="GO:0016787">
    <property type="term" value="F:hydrolase activity"/>
    <property type="evidence" value="ECO:0007669"/>
    <property type="project" value="UniProtKB-KW"/>
</dbReference>
<feature type="domain" description="Glycoside hydrolase family 3 N-terminal" evidence="6">
    <location>
        <begin position="23"/>
        <end position="347"/>
    </location>
</feature>
<evidence type="ECO:0000256" key="2">
    <source>
        <dbReference type="ARBA" id="ARBA00005336"/>
    </source>
</evidence>
<sequence length="354" mass="35983">MSPTATGTTTSTPTPDPVAALSLEQRVGQLFLAGTPATAAAPGTLADVARLHVGGVFLSGQSTAGAAGDAALVSRFTAADHDGIPLLIATDQEGGLVQRLAGPGFSTIPAALTQANEQPQQLQADAARWGRQLRAAGIDMNLAPVADVVDSPQQAQANPPIGRLRREYGYAQASVLPHARAFAEGMLAAGVVPVAKHFPGLGAVTANTDYSSRVTDPTTSALSPSVAVFRGMIDDGAPAIMLSSAIYSKIAPGTPAPFAPAVVTGLLRTKLGFSGVVMSDDVSATAQLSAWTPQQRAILAIQAGVDIVLVSAAPEQAPAMIAAVIAKARTDPAFAAQVDAACGRVLALKQRYLK</sequence>
<evidence type="ECO:0000313" key="8">
    <source>
        <dbReference type="Proteomes" id="UP001415169"/>
    </source>
</evidence>
<evidence type="ECO:0000256" key="4">
    <source>
        <dbReference type="ARBA" id="ARBA00022801"/>
    </source>
</evidence>
<dbReference type="SUPFAM" id="SSF51445">
    <property type="entry name" value="(Trans)glycosidases"/>
    <property type="match status" value="1"/>
</dbReference>
<keyword evidence="8" id="KW-1185">Reference proteome</keyword>
<dbReference type="InterPro" id="IPR036962">
    <property type="entry name" value="Glyco_hydro_3_N_sf"/>
</dbReference>
<comment type="caution">
    <text evidence="7">The sequence shown here is derived from an EMBL/GenBank/DDBJ whole genome shotgun (WGS) entry which is preliminary data.</text>
</comment>
<gene>
    <name evidence="7" type="ORF">GCM10022286_05250</name>
</gene>
<dbReference type="PANTHER" id="PTHR30480:SF13">
    <property type="entry name" value="BETA-HEXOSAMINIDASE"/>
    <property type="match status" value="1"/>
</dbReference>
<evidence type="ECO:0000259" key="6">
    <source>
        <dbReference type="Pfam" id="PF00933"/>
    </source>
</evidence>
<dbReference type="Proteomes" id="UP001415169">
    <property type="component" value="Unassembled WGS sequence"/>
</dbReference>